<dbReference type="AlphaFoldDB" id="A0A3B6KGT7"/>
<reference evidence="2" key="2">
    <citation type="submission" date="2018-10" db="UniProtKB">
        <authorList>
            <consortium name="EnsemblPlants"/>
        </authorList>
    </citation>
    <scope>IDENTIFICATION</scope>
</reference>
<reference evidence="2" key="1">
    <citation type="submission" date="2018-08" db="EMBL/GenBank/DDBJ databases">
        <authorList>
            <person name="Rossello M."/>
        </authorList>
    </citation>
    <scope>NUCLEOTIDE SEQUENCE [LARGE SCALE GENOMIC DNA]</scope>
    <source>
        <strain evidence="2">cv. Chinese Spring</strain>
    </source>
</reference>
<evidence type="ECO:0000313" key="2">
    <source>
        <dbReference type="EnsemblPlants" id="TraesCS5A02G206200.1"/>
    </source>
</evidence>
<evidence type="ECO:0000256" key="1">
    <source>
        <dbReference type="SAM" id="MobiDB-lite"/>
    </source>
</evidence>
<dbReference type="OMA" id="ANERQSI"/>
<sequence>MSELGSCGNDSMEGSNRDDRHAEMQPADIVQATFSADDGDPPAATSRISVKHAVVVIQKFSDYKRWLVEEIGFGGMLKLPLLHKLNLKYSAWLMRKAEDVHKVFGIPCGKRKVIGRDAVINPDAIKFIKNTIGMNRTGVHSLRAVEEFLLRDITEESSKLEKDCFQIAFVIFVMGLVLVPKTKYDYATIDFWGALASTENIAQFNWCQYVLDALLDAVRKLKRDIILNNLNTNLTGCHLFYQIFTLDSLHLGTFNKKHDVFPRISDFDADCLRNMIIMATDPIKSANSWSYAPVADEISLLLKKHNTRALLHLANARQSIMKDMLKLADDLYSSLSRRCVCCPARGFADCPLGGTVSNHVREQFSTPVTSKIDGRRLDLSGCGAKTPADEGSAGAKRSAQPLCRADTVKRVHVDLAIPHEIVVEVTEFCKSTFRAIAEMYADLPSNFTAVVFGQSNKTLPKQKYIFQHGYATDPWGRGCVPYPPLPDVAEQIEHYFNNAQPGVLSSLFIIHDSPRYIRVTGLALKQQLVGERLLDHELMCIILRRFMQAHAECNRDSPYLSWRHSLEADLSTLALSYHDYTYSISIQKQLTGECHPYDITTAQMFLLPVPLQDGWLLMMWDMIAKIIHVLDPLVQRHSTNPVVKVRQELVERKLHNALFNCLNEYYAGWPVVEDNWRTVFPALTDTNFCKEESGIAVVHIARHYDGRKMMLPLTKPNLAKTKKQALFECLKLQGNQTSKAGDALWAALAPSDSCFGSYSET</sequence>
<name>A0A3B6KGT7_WHEAT</name>
<dbReference type="OrthoDB" id="682493at2759"/>
<dbReference type="Gramene" id="TraesCS5A02G206200.1">
    <property type="protein sequence ID" value="TraesCS5A02G206200.1"/>
    <property type="gene ID" value="TraesCS5A02G206200"/>
</dbReference>
<protein>
    <recommendedName>
        <fullName evidence="4">Ubiquitin-like protease family profile domain-containing protein</fullName>
    </recommendedName>
</protein>
<organism evidence="2">
    <name type="scientific">Triticum aestivum</name>
    <name type="common">Wheat</name>
    <dbReference type="NCBI Taxonomy" id="4565"/>
    <lineage>
        <taxon>Eukaryota</taxon>
        <taxon>Viridiplantae</taxon>
        <taxon>Streptophyta</taxon>
        <taxon>Embryophyta</taxon>
        <taxon>Tracheophyta</taxon>
        <taxon>Spermatophyta</taxon>
        <taxon>Magnoliopsida</taxon>
        <taxon>Liliopsida</taxon>
        <taxon>Poales</taxon>
        <taxon>Poaceae</taxon>
        <taxon>BOP clade</taxon>
        <taxon>Pooideae</taxon>
        <taxon>Triticodae</taxon>
        <taxon>Triticeae</taxon>
        <taxon>Triticinae</taxon>
        <taxon>Triticum</taxon>
    </lineage>
</organism>
<feature type="region of interest" description="Disordered" evidence="1">
    <location>
        <begin position="1"/>
        <end position="23"/>
    </location>
</feature>
<dbReference type="STRING" id="4565.A0A3B6KGT7"/>
<accession>A0A3B6KGT7</accession>
<dbReference type="Gramene" id="TraesCS5A03G0535200.1">
    <property type="protein sequence ID" value="TraesCS5A03G0535200.1.CDS"/>
    <property type="gene ID" value="TraesCS5A03G0535200"/>
</dbReference>
<keyword evidence="3" id="KW-1185">Reference proteome</keyword>
<evidence type="ECO:0000313" key="3">
    <source>
        <dbReference type="Proteomes" id="UP000019116"/>
    </source>
</evidence>
<dbReference type="PANTHER" id="PTHR34835">
    <property type="entry name" value="OS07G0283600 PROTEIN-RELATED"/>
    <property type="match status" value="1"/>
</dbReference>
<evidence type="ECO:0008006" key="4">
    <source>
        <dbReference type="Google" id="ProtNLM"/>
    </source>
</evidence>
<dbReference type="PANTHER" id="PTHR34835:SF62">
    <property type="entry name" value="AMINOTRANSFERASE-LIKE PLANT MOBILE DOMAIN-CONTAINING PROTEIN"/>
    <property type="match status" value="1"/>
</dbReference>
<dbReference type="Proteomes" id="UP000019116">
    <property type="component" value="Chromosome 5A"/>
</dbReference>
<proteinExistence type="predicted"/>
<dbReference type="EnsemblPlants" id="TraesCS5A02G206200.1">
    <property type="protein sequence ID" value="TraesCS5A02G206200.1"/>
    <property type="gene ID" value="TraesCS5A02G206200"/>
</dbReference>